<dbReference type="EMBL" id="JAUHPW010000008">
    <property type="protein sequence ID" value="MDN4476426.1"/>
    <property type="molecule type" value="Genomic_DNA"/>
</dbReference>
<dbReference type="Proteomes" id="UP001172728">
    <property type="component" value="Unassembled WGS sequence"/>
</dbReference>
<evidence type="ECO:0000313" key="2">
    <source>
        <dbReference type="EMBL" id="MDN4476426.1"/>
    </source>
</evidence>
<protein>
    <recommendedName>
        <fullName evidence="4">PH domain-containing protein</fullName>
    </recommendedName>
</protein>
<keyword evidence="1" id="KW-0472">Membrane</keyword>
<organism evidence="2 3">
    <name type="scientific">Demequina litoralis</name>
    <dbReference type="NCBI Taxonomy" id="3051660"/>
    <lineage>
        <taxon>Bacteria</taxon>
        <taxon>Bacillati</taxon>
        <taxon>Actinomycetota</taxon>
        <taxon>Actinomycetes</taxon>
        <taxon>Micrococcales</taxon>
        <taxon>Demequinaceae</taxon>
        <taxon>Demequina</taxon>
    </lineage>
</organism>
<evidence type="ECO:0008006" key="4">
    <source>
        <dbReference type="Google" id="ProtNLM"/>
    </source>
</evidence>
<keyword evidence="3" id="KW-1185">Reference proteome</keyword>
<gene>
    <name evidence="2" type="ORF">QQX09_11220</name>
</gene>
<name>A0ABT8GBA2_9MICO</name>
<keyword evidence="1" id="KW-0812">Transmembrane</keyword>
<evidence type="ECO:0000313" key="3">
    <source>
        <dbReference type="Proteomes" id="UP001172728"/>
    </source>
</evidence>
<accession>A0ABT8GBA2</accession>
<keyword evidence="1" id="KW-1133">Transmembrane helix</keyword>
<evidence type="ECO:0000256" key="1">
    <source>
        <dbReference type="SAM" id="Phobius"/>
    </source>
</evidence>
<comment type="caution">
    <text evidence="2">The sequence shown here is derived from an EMBL/GenBank/DDBJ whole genome shotgun (WGS) entry which is preliminary data.</text>
</comment>
<feature type="transmembrane region" description="Helical" evidence="1">
    <location>
        <begin position="38"/>
        <end position="56"/>
    </location>
</feature>
<sequence length="156" mass="16333">MRFSYALGLPRQLVLSVTAVSAVEIPVAHLLLARWNGTVALAITALSIAFIAWVLVDWAAAVRRPVTLDATTLTLRRGLRAPVDVPVDRIVSVRSVASNDGLPKAALHTVYAGEAALVVELDDGTAHAVAVDDPSSLLRALEAVIGPARAGLESQA</sequence>
<proteinExistence type="predicted"/>
<dbReference type="RefSeq" id="WP_301134701.1">
    <property type="nucleotide sequence ID" value="NZ_JAUHPW010000008.1"/>
</dbReference>
<reference evidence="2" key="1">
    <citation type="submission" date="2023-06" db="EMBL/GenBank/DDBJ databases">
        <title>Sysu t00192.</title>
        <authorList>
            <person name="Gao L."/>
            <person name="Fang B.-Z."/>
            <person name="Li W.-J."/>
        </authorList>
    </citation>
    <scope>NUCLEOTIDE SEQUENCE</scope>
    <source>
        <strain evidence="2">SYSU T00192</strain>
    </source>
</reference>